<organism evidence="1">
    <name type="scientific">Pseudomonas phage Nican01</name>
    <dbReference type="NCBI Taxonomy" id="3138540"/>
    <lineage>
        <taxon>Viruses</taxon>
        <taxon>Duplodnaviria</taxon>
        <taxon>Heunggongvirae</taxon>
        <taxon>Uroviricota</taxon>
        <taxon>Caudoviricetes</taxon>
        <taxon>Nickievirus</taxon>
    </lineage>
</organism>
<gene>
    <name evidence="1" type="ORF">Nican01_00142</name>
</gene>
<dbReference type="EMBL" id="PP179318">
    <property type="protein sequence ID" value="XAI70155.1"/>
    <property type="molecule type" value="Genomic_DNA"/>
</dbReference>
<accession>A0AAU6W0U5</accession>
<reference evidence="1" key="1">
    <citation type="journal article" date="2024" name="J. Gen. Virol.">
        <title>Novel phages of Pseudomonas syringae unveil numerous potential auxiliary metabolic genes.</title>
        <authorList>
            <person name="Feltin C."/>
            <person name="Garneau J.R."/>
            <person name="Morris C.E."/>
            <person name="Berard A."/>
            <person name="Torres-Barcelo C."/>
        </authorList>
    </citation>
    <scope>NUCLEOTIDE SEQUENCE</scope>
</reference>
<proteinExistence type="predicted"/>
<protein>
    <submittedName>
        <fullName evidence="1">Uncharacterized protein</fullName>
    </submittedName>
</protein>
<name>A0AAU6W0U5_9CAUD</name>
<evidence type="ECO:0000313" key="1">
    <source>
        <dbReference type="EMBL" id="XAI70155.1"/>
    </source>
</evidence>
<sequence>MAHNPMRLQALFEHCALATMKNIAMRSGKLDFAKDEDGSYTSLETDDLYSLWLSGHGQGVCDHAATRGDINL</sequence>